<evidence type="ECO:0000313" key="3">
    <source>
        <dbReference type="Proteomes" id="UP000075883"/>
    </source>
</evidence>
<dbReference type="EnsemblMetazoa" id="ACUA004470-RA">
    <property type="protein sequence ID" value="ACUA004470-PA"/>
    <property type="gene ID" value="ACUA004470"/>
</dbReference>
<accession>A0A182LXR1</accession>
<reference evidence="3" key="1">
    <citation type="submission" date="2013-09" db="EMBL/GenBank/DDBJ databases">
        <title>The Genome Sequence of Anopheles culicifacies species A.</title>
        <authorList>
            <consortium name="The Broad Institute Genomics Platform"/>
            <person name="Neafsey D.E."/>
            <person name="Besansky N."/>
            <person name="Howell P."/>
            <person name="Walton C."/>
            <person name="Young S.K."/>
            <person name="Zeng Q."/>
            <person name="Gargeya S."/>
            <person name="Fitzgerald M."/>
            <person name="Haas B."/>
            <person name="Abouelleil A."/>
            <person name="Allen A.W."/>
            <person name="Alvarado L."/>
            <person name="Arachchi H.M."/>
            <person name="Berlin A.M."/>
            <person name="Chapman S.B."/>
            <person name="Gainer-Dewar J."/>
            <person name="Goldberg J."/>
            <person name="Griggs A."/>
            <person name="Gujja S."/>
            <person name="Hansen M."/>
            <person name="Howarth C."/>
            <person name="Imamovic A."/>
            <person name="Ireland A."/>
            <person name="Larimer J."/>
            <person name="McCowan C."/>
            <person name="Murphy C."/>
            <person name="Pearson M."/>
            <person name="Poon T.W."/>
            <person name="Priest M."/>
            <person name="Roberts A."/>
            <person name="Saif S."/>
            <person name="Shea T."/>
            <person name="Sisk P."/>
            <person name="Sykes S."/>
            <person name="Wortman J."/>
            <person name="Nusbaum C."/>
            <person name="Birren B."/>
        </authorList>
    </citation>
    <scope>NUCLEOTIDE SEQUENCE [LARGE SCALE GENOMIC DNA]</scope>
    <source>
        <strain evidence="3">A-37</strain>
    </source>
</reference>
<feature type="compositionally biased region" description="Low complexity" evidence="1">
    <location>
        <begin position="167"/>
        <end position="191"/>
    </location>
</feature>
<name>A0A182LXR1_9DIPT</name>
<feature type="compositionally biased region" description="Basic and acidic residues" evidence="1">
    <location>
        <begin position="299"/>
        <end position="310"/>
    </location>
</feature>
<feature type="compositionally biased region" description="Polar residues" evidence="1">
    <location>
        <begin position="29"/>
        <end position="44"/>
    </location>
</feature>
<feature type="region of interest" description="Disordered" evidence="1">
    <location>
        <begin position="352"/>
        <end position="387"/>
    </location>
</feature>
<reference evidence="2" key="2">
    <citation type="submission" date="2020-05" db="UniProtKB">
        <authorList>
            <consortium name="EnsemblMetazoa"/>
        </authorList>
    </citation>
    <scope>IDENTIFICATION</scope>
    <source>
        <strain evidence="2">A-37</strain>
    </source>
</reference>
<sequence length="387" mass="42936">MQQPPQRIDINRNDILGDRKMELGDRKQQLSSNWHQAFQVTEGTPQDKFKGLARSPQNQNEPAHIRSIPAFSYLNPNNQQILRYSPNQQRDSSGEPTNPSHSSPVRQSPVEPTREASTPPSRLGLLGLGGGAAGKKAAKAEMKAREKENKERKKREKKAKKEKEKAAANGLLPSSTSSSAGSALSSGVSSGEKQRKEPAGRKKRSDQSAMDPQPIVSRFAGVDDQSLHEYHQQQQQQVPQKRLIEHHDPHVTSFAQMDSKSASSLSDDRSTLDKDYQNFNVSKYLNIDVKGPLHHQRERARDSGVHERDVSSNSSSLSTGSSGMNSLNSFDSVEQAIIFQKDRNADSYLGPFNFRQLLRPTQGPTESLRKRKGINPPSPPPPQRGKS</sequence>
<evidence type="ECO:0000313" key="2">
    <source>
        <dbReference type="EnsemblMetazoa" id="ACUA004470-PA"/>
    </source>
</evidence>
<feature type="compositionally biased region" description="Pro residues" evidence="1">
    <location>
        <begin position="376"/>
        <end position="387"/>
    </location>
</feature>
<dbReference type="AlphaFoldDB" id="A0A182LXR1"/>
<feature type="compositionally biased region" description="Low complexity" evidence="1">
    <location>
        <begin position="311"/>
        <end position="324"/>
    </location>
</feature>
<feature type="compositionally biased region" description="Basic and acidic residues" evidence="1">
    <location>
        <begin position="138"/>
        <end position="151"/>
    </location>
</feature>
<feature type="region of interest" description="Disordered" evidence="1">
    <location>
        <begin position="290"/>
        <end position="324"/>
    </location>
</feature>
<organism evidence="2 3">
    <name type="scientific">Anopheles culicifacies</name>
    <dbReference type="NCBI Taxonomy" id="139723"/>
    <lineage>
        <taxon>Eukaryota</taxon>
        <taxon>Metazoa</taxon>
        <taxon>Ecdysozoa</taxon>
        <taxon>Arthropoda</taxon>
        <taxon>Hexapoda</taxon>
        <taxon>Insecta</taxon>
        <taxon>Pterygota</taxon>
        <taxon>Neoptera</taxon>
        <taxon>Endopterygota</taxon>
        <taxon>Diptera</taxon>
        <taxon>Nematocera</taxon>
        <taxon>Culicoidea</taxon>
        <taxon>Culicidae</taxon>
        <taxon>Anophelinae</taxon>
        <taxon>Anopheles</taxon>
        <taxon>culicifacies species complex</taxon>
    </lineage>
</organism>
<protein>
    <submittedName>
        <fullName evidence="2">Uncharacterized protein</fullName>
    </submittedName>
</protein>
<dbReference type="VEuPathDB" id="VectorBase:ACUA004470"/>
<feature type="compositionally biased region" description="Polar residues" evidence="1">
    <location>
        <begin position="74"/>
        <end position="106"/>
    </location>
</feature>
<feature type="region of interest" description="Disordered" evidence="1">
    <location>
        <begin position="26"/>
        <end position="221"/>
    </location>
</feature>
<evidence type="ECO:0000256" key="1">
    <source>
        <dbReference type="SAM" id="MobiDB-lite"/>
    </source>
</evidence>
<dbReference type="Proteomes" id="UP000075883">
    <property type="component" value="Unassembled WGS sequence"/>
</dbReference>
<dbReference type="EMBL" id="AXCM01011148">
    <property type="status" value="NOT_ANNOTATED_CDS"/>
    <property type="molecule type" value="Genomic_DNA"/>
</dbReference>
<dbReference type="STRING" id="139723.A0A182LXR1"/>
<keyword evidence="3" id="KW-1185">Reference proteome</keyword>
<proteinExistence type="predicted"/>